<feature type="transmembrane region" description="Helical" evidence="7">
    <location>
        <begin position="75"/>
        <end position="99"/>
    </location>
</feature>
<keyword evidence="5 7" id="KW-1133">Transmembrane helix</keyword>
<evidence type="ECO:0000256" key="1">
    <source>
        <dbReference type="ARBA" id="ARBA00004651"/>
    </source>
</evidence>
<name>H0E1F8_9ACTN</name>
<evidence type="ECO:0000256" key="4">
    <source>
        <dbReference type="ARBA" id="ARBA00022692"/>
    </source>
</evidence>
<dbReference type="PANTHER" id="PTHR33406">
    <property type="entry name" value="MEMBRANE PROTEIN MJ1562-RELATED"/>
    <property type="match status" value="1"/>
</dbReference>
<evidence type="ECO:0000256" key="7">
    <source>
        <dbReference type="SAM" id="Phobius"/>
    </source>
</evidence>
<feature type="domain" description="SSD" evidence="8">
    <location>
        <begin position="1"/>
        <end position="177"/>
    </location>
</feature>
<feature type="transmembrane region" description="Helical" evidence="7">
    <location>
        <begin position="365"/>
        <end position="386"/>
    </location>
</feature>
<evidence type="ECO:0000313" key="10">
    <source>
        <dbReference type="Proteomes" id="UP000005143"/>
    </source>
</evidence>
<keyword evidence="3" id="KW-1003">Cell membrane</keyword>
<dbReference type="PANTHER" id="PTHR33406:SF11">
    <property type="entry name" value="MEMBRANE PROTEIN SCO6666-RELATED"/>
    <property type="match status" value="1"/>
</dbReference>
<evidence type="ECO:0000313" key="9">
    <source>
        <dbReference type="EMBL" id="EHN12512.1"/>
    </source>
</evidence>
<dbReference type="InterPro" id="IPR004869">
    <property type="entry name" value="MMPL_dom"/>
</dbReference>
<evidence type="ECO:0000256" key="6">
    <source>
        <dbReference type="ARBA" id="ARBA00023136"/>
    </source>
</evidence>
<comment type="caution">
    <text evidence="9">The sequence shown here is derived from an EMBL/GenBank/DDBJ whole genome shotgun (WGS) entry which is preliminary data.</text>
</comment>
<dbReference type="Gene3D" id="1.20.1640.10">
    <property type="entry name" value="Multidrug efflux transporter AcrB transmembrane domain"/>
    <property type="match status" value="2"/>
</dbReference>
<feature type="transmembrane region" description="Helical" evidence="7">
    <location>
        <begin position="126"/>
        <end position="146"/>
    </location>
</feature>
<sequence length="553" mass="59197">MEARIGGSFTVQHEIGRRVESGLARAEMIAFPLLLLLSLWVFRGMVAALLPPMVGAVTVLVTFIALRLVNELSPITIYAVNLVTGIGLGLAIDYSLFIVSRWREEGARHGYGAEAMRRTMATAGRTILFSGVTVALAISSLLVFPLPFLRSMGIGGSIAALVGVAVSLTLLPAVLLLLGARIDALSPRWLRRAADHDARPDERGRWYRFAAAVMRRPGLVAVLAGGLLIACALPAGRVHFISADERALPGDNPARIVTEDLRRAVPEGSDDRLDVVVRAPRPAVRRYARLLADTPGVRRIAGVRGIGDGRWRVPVQLTQPGASDAALRTLDRLRALEPPGKRWIGGRTAAFDDQQASLVDHLPEAAAILTVTTLVLLFLFTGSVVLPIKTLIMNLLTIGATFGLLVLIFQDGRLQGLLAYTGAGGLESTQPVLLCAIAFGLATDYGVFLLSRIAEARRQGLGEREAVAAGVERTARIVTAAALLFCVTIATFATADVSVIKQMSIGTGLAVAIDATIVRAMLVPALMALLGRWNWWAPRPLRALHRRLGVGDH</sequence>
<feature type="transmembrane region" description="Helical" evidence="7">
    <location>
        <begin position="430"/>
        <end position="454"/>
    </location>
</feature>
<dbReference type="InterPro" id="IPR050545">
    <property type="entry name" value="Mycobact_MmpL"/>
</dbReference>
<dbReference type="AlphaFoldDB" id="H0E1F8"/>
<dbReference type="GO" id="GO:0005886">
    <property type="term" value="C:plasma membrane"/>
    <property type="evidence" value="ECO:0007669"/>
    <property type="project" value="UniProtKB-SubCell"/>
</dbReference>
<comment type="similarity">
    <text evidence="2">Belongs to the resistance-nodulation-cell division (RND) (TC 2.A.6) family. MmpL subfamily.</text>
</comment>
<dbReference type="Proteomes" id="UP000005143">
    <property type="component" value="Unassembled WGS sequence"/>
</dbReference>
<gene>
    <name evidence="9" type="ORF">PAI11_06200</name>
</gene>
<dbReference type="InterPro" id="IPR000731">
    <property type="entry name" value="SSD"/>
</dbReference>
<feature type="transmembrane region" description="Helical" evidence="7">
    <location>
        <begin position="158"/>
        <end position="182"/>
    </location>
</feature>
<evidence type="ECO:0000256" key="2">
    <source>
        <dbReference type="ARBA" id="ARBA00010157"/>
    </source>
</evidence>
<feature type="transmembrane region" description="Helical" evidence="7">
    <location>
        <begin position="218"/>
        <end position="236"/>
    </location>
</feature>
<organism evidence="9 10">
    <name type="scientific">Patulibacter medicamentivorans</name>
    <dbReference type="NCBI Taxonomy" id="1097667"/>
    <lineage>
        <taxon>Bacteria</taxon>
        <taxon>Bacillati</taxon>
        <taxon>Actinomycetota</taxon>
        <taxon>Thermoleophilia</taxon>
        <taxon>Solirubrobacterales</taxon>
        <taxon>Patulibacteraceae</taxon>
        <taxon>Patulibacter</taxon>
    </lineage>
</organism>
<feature type="transmembrane region" description="Helical" evidence="7">
    <location>
        <begin position="391"/>
        <end position="410"/>
    </location>
</feature>
<protein>
    <submittedName>
        <fullName evidence="9">Integral membrane protein</fullName>
    </submittedName>
</protein>
<keyword evidence="6 7" id="KW-0472">Membrane</keyword>
<reference evidence="9 10" key="1">
    <citation type="journal article" date="2013" name="Biodegradation">
        <title>Quantitative proteomic analysis of ibuprofen-degrading Patulibacter sp. strain I11.</title>
        <authorList>
            <person name="Almeida B."/>
            <person name="Kjeldal H."/>
            <person name="Lolas I."/>
            <person name="Knudsen A.D."/>
            <person name="Carvalho G."/>
            <person name="Nielsen K.L."/>
            <person name="Barreto Crespo M.T."/>
            <person name="Stensballe A."/>
            <person name="Nielsen J.L."/>
        </authorList>
    </citation>
    <scope>NUCLEOTIDE SEQUENCE [LARGE SCALE GENOMIC DNA]</scope>
    <source>
        <strain evidence="9 10">I11</strain>
    </source>
</reference>
<dbReference type="PATRIC" id="fig|1097667.3.peg.617"/>
<keyword evidence="10" id="KW-1185">Reference proteome</keyword>
<keyword evidence="4 7" id="KW-0812">Transmembrane</keyword>
<dbReference type="Pfam" id="PF03176">
    <property type="entry name" value="MMPL"/>
    <property type="match status" value="2"/>
</dbReference>
<evidence type="ECO:0000256" key="5">
    <source>
        <dbReference type="ARBA" id="ARBA00022989"/>
    </source>
</evidence>
<evidence type="ECO:0000256" key="3">
    <source>
        <dbReference type="ARBA" id="ARBA00022475"/>
    </source>
</evidence>
<feature type="transmembrane region" description="Helical" evidence="7">
    <location>
        <begin position="23"/>
        <end position="42"/>
    </location>
</feature>
<feature type="transmembrane region" description="Helical" evidence="7">
    <location>
        <begin position="475"/>
        <end position="495"/>
    </location>
</feature>
<dbReference type="EMBL" id="AGUD01000020">
    <property type="protein sequence ID" value="EHN12512.1"/>
    <property type="molecule type" value="Genomic_DNA"/>
</dbReference>
<comment type="subcellular location">
    <subcellularLocation>
        <location evidence="1">Cell membrane</location>
        <topology evidence="1">Multi-pass membrane protein</topology>
    </subcellularLocation>
</comment>
<dbReference type="PROSITE" id="PS50156">
    <property type="entry name" value="SSD"/>
    <property type="match status" value="1"/>
</dbReference>
<proteinExistence type="inferred from homology"/>
<feature type="transmembrane region" description="Helical" evidence="7">
    <location>
        <begin position="49"/>
        <end position="69"/>
    </location>
</feature>
<dbReference type="SUPFAM" id="SSF82866">
    <property type="entry name" value="Multidrug efflux transporter AcrB transmembrane domain"/>
    <property type="match status" value="2"/>
</dbReference>
<feature type="transmembrane region" description="Helical" evidence="7">
    <location>
        <begin position="507"/>
        <end position="530"/>
    </location>
</feature>
<evidence type="ECO:0000259" key="8">
    <source>
        <dbReference type="PROSITE" id="PS50156"/>
    </source>
</evidence>
<accession>H0E1F8</accession>